<dbReference type="CTD" id="20231469"/>
<dbReference type="PANTHER" id="PTHR46460:SF1">
    <property type="entry name" value="METHYLATED-DNA--PROTEIN-CYSTEINE METHYLTRANSFERASE"/>
    <property type="match status" value="1"/>
</dbReference>
<dbReference type="Proteomes" id="UP000030746">
    <property type="component" value="Unassembled WGS sequence"/>
</dbReference>
<evidence type="ECO:0000259" key="13">
    <source>
        <dbReference type="Pfam" id="PF01035"/>
    </source>
</evidence>
<dbReference type="GO" id="GO:0005654">
    <property type="term" value="C:nucleoplasm"/>
    <property type="evidence" value="ECO:0007669"/>
    <property type="project" value="TreeGrafter"/>
</dbReference>
<dbReference type="InterPro" id="IPR014048">
    <property type="entry name" value="MethylDNA_cys_MeTrfase_DNA-bd"/>
</dbReference>
<proteinExistence type="inferred from homology"/>
<dbReference type="NCBIfam" id="TIGR00589">
    <property type="entry name" value="ogt"/>
    <property type="match status" value="1"/>
</dbReference>
<organism evidence="14 15">
    <name type="scientific">Lottia gigantea</name>
    <name type="common">Giant owl limpet</name>
    <dbReference type="NCBI Taxonomy" id="225164"/>
    <lineage>
        <taxon>Eukaryota</taxon>
        <taxon>Metazoa</taxon>
        <taxon>Spiralia</taxon>
        <taxon>Lophotrochozoa</taxon>
        <taxon>Mollusca</taxon>
        <taxon>Gastropoda</taxon>
        <taxon>Patellogastropoda</taxon>
        <taxon>Lottioidea</taxon>
        <taxon>Lottiidae</taxon>
        <taxon>Lottia</taxon>
    </lineage>
</organism>
<keyword evidence="6" id="KW-0489">Methyltransferase</keyword>
<evidence type="ECO:0000256" key="11">
    <source>
        <dbReference type="ARBA" id="ARBA00031621"/>
    </source>
</evidence>
<dbReference type="CDD" id="cd06445">
    <property type="entry name" value="ATase"/>
    <property type="match status" value="1"/>
</dbReference>
<evidence type="ECO:0000256" key="5">
    <source>
        <dbReference type="ARBA" id="ARBA00015377"/>
    </source>
</evidence>
<name>V4AP46_LOTGI</name>
<dbReference type="GO" id="GO:0003908">
    <property type="term" value="F:methylated-DNA-[protein]-cysteine S-methyltransferase activity"/>
    <property type="evidence" value="ECO:0007669"/>
    <property type="project" value="UniProtKB-EC"/>
</dbReference>
<comment type="function">
    <text evidence="2">Involved in the cellular defense against the biological effects of O6-methylguanine (O6-MeG) and O4-methylthymine (O4-MeT) in DNA. Repairs the methylated nucleobase in DNA by stoichiometrically transferring the methyl group to a cysteine residue in the enzyme. This is a suicide reaction: the enzyme is irreversibly inactivated.</text>
</comment>
<evidence type="ECO:0000313" key="14">
    <source>
        <dbReference type="EMBL" id="ESO95391.1"/>
    </source>
</evidence>
<dbReference type="HOGENOM" id="CLU_000445_52_4_1"/>
<keyword evidence="9" id="KW-0234">DNA repair</keyword>
<dbReference type="PROSITE" id="PS00374">
    <property type="entry name" value="MGMT"/>
    <property type="match status" value="1"/>
</dbReference>
<dbReference type="FunFam" id="1.10.10.10:FF:000214">
    <property type="entry name" value="Methylated-DNA--protein-cysteine methyltransferase"/>
    <property type="match status" value="1"/>
</dbReference>
<evidence type="ECO:0000256" key="1">
    <source>
        <dbReference type="ARBA" id="ARBA00001286"/>
    </source>
</evidence>
<gene>
    <name evidence="14" type="ORF">LOTGIDRAFT_117209</name>
</gene>
<keyword evidence="7" id="KW-0808">Transferase</keyword>
<evidence type="ECO:0000256" key="3">
    <source>
        <dbReference type="ARBA" id="ARBA00008711"/>
    </source>
</evidence>
<dbReference type="GO" id="GO:0032259">
    <property type="term" value="P:methylation"/>
    <property type="evidence" value="ECO:0007669"/>
    <property type="project" value="UniProtKB-KW"/>
</dbReference>
<dbReference type="OrthoDB" id="1907495at2759"/>
<dbReference type="Gene3D" id="1.10.10.10">
    <property type="entry name" value="Winged helix-like DNA-binding domain superfamily/Winged helix DNA-binding domain"/>
    <property type="match status" value="1"/>
</dbReference>
<evidence type="ECO:0000256" key="4">
    <source>
        <dbReference type="ARBA" id="ARBA00011918"/>
    </source>
</evidence>
<reference evidence="14 15" key="1">
    <citation type="journal article" date="2013" name="Nature">
        <title>Insights into bilaterian evolution from three spiralian genomes.</title>
        <authorList>
            <person name="Simakov O."/>
            <person name="Marletaz F."/>
            <person name="Cho S.J."/>
            <person name="Edsinger-Gonzales E."/>
            <person name="Havlak P."/>
            <person name="Hellsten U."/>
            <person name="Kuo D.H."/>
            <person name="Larsson T."/>
            <person name="Lv J."/>
            <person name="Arendt D."/>
            <person name="Savage R."/>
            <person name="Osoegawa K."/>
            <person name="de Jong P."/>
            <person name="Grimwood J."/>
            <person name="Chapman J.A."/>
            <person name="Shapiro H."/>
            <person name="Aerts A."/>
            <person name="Otillar R.P."/>
            <person name="Terry A.Y."/>
            <person name="Boore J.L."/>
            <person name="Grigoriev I.V."/>
            <person name="Lindberg D.R."/>
            <person name="Seaver E.C."/>
            <person name="Weisblat D.A."/>
            <person name="Putnam N.H."/>
            <person name="Rokhsar D.S."/>
        </authorList>
    </citation>
    <scope>NUCLEOTIDE SEQUENCE [LARGE SCALE GENOMIC DNA]</scope>
</reference>
<protein>
    <recommendedName>
        <fullName evidence="5">Methylated-DNA--protein-cysteine methyltransferase</fullName>
        <ecNumber evidence="4">2.1.1.63</ecNumber>
    </recommendedName>
    <alternativeName>
        <fullName evidence="10">6-O-methylguanine-DNA methyltransferase</fullName>
    </alternativeName>
    <alternativeName>
        <fullName evidence="11">O-6-methylguanine-DNA-alkyltransferase</fullName>
    </alternativeName>
</protein>
<dbReference type="STRING" id="225164.V4AP46"/>
<evidence type="ECO:0000256" key="6">
    <source>
        <dbReference type="ARBA" id="ARBA00022603"/>
    </source>
</evidence>
<accession>V4AP46</accession>
<feature type="non-terminal residue" evidence="14">
    <location>
        <position position="1"/>
    </location>
</feature>
<dbReference type="EMBL" id="KB201656">
    <property type="protein sequence ID" value="ESO95391.1"/>
    <property type="molecule type" value="Genomic_DNA"/>
</dbReference>
<evidence type="ECO:0000313" key="15">
    <source>
        <dbReference type="Proteomes" id="UP000030746"/>
    </source>
</evidence>
<comment type="similarity">
    <text evidence="3">Belongs to the MGMT family.</text>
</comment>
<dbReference type="KEGG" id="lgi:LOTGIDRAFT_117209"/>
<keyword evidence="8" id="KW-0227">DNA damage</keyword>
<dbReference type="RefSeq" id="XP_009053900.1">
    <property type="nucleotide sequence ID" value="XM_009055652.1"/>
</dbReference>
<evidence type="ECO:0000256" key="7">
    <source>
        <dbReference type="ARBA" id="ARBA00022679"/>
    </source>
</evidence>
<comment type="catalytic activity">
    <reaction evidence="1">
        <text>a 4-O-methyl-thymidine in DNA + L-cysteinyl-[protein] = a thymidine in DNA + S-methyl-L-cysteinyl-[protein]</text>
        <dbReference type="Rhea" id="RHEA:53428"/>
        <dbReference type="Rhea" id="RHEA-COMP:10131"/>
        <dbReference type="Rhea" id="RHEA-COMP:10132"/>
        <dbReference type="Rhea" id="RHEA-COMP:13555"/>
        <dbReference type="Rhea" id="RHEA-COMP:13556"/>
        <dbReference type="ChEBI" id="CHEBI:29950"/>
        <dbReference type="ChEBI" id="CHEBI:82612"/>
        <dbReference type="ChEBI" id="CHEBI:137386"/>
        <dbReference type="ChEBI" id="CHEBI:137387"/>
        <dbReference type="EC" id="2.1.1.63"/>
    </reaction>
</comment>
<keyword evidence="15" id="KW-1185">Reference proteome</keyword>
<dbReference type="GO" id="GO:0006281">
    <property type="term" value="P:DNA repair"/>
    <property type="evidence" value="ECO:0007669"/>
    <property type="project" value="UniProtKB-KW"/>
</dbReference>
<dbReference type="Pfam" id="PF01035">
    <property type="entry name" value="DNA_binding_1"/>
    <property type="match status" value="1"/>
</dbReference>
<evidence type="ECO:0000256" key="12">
    <source>
        <dbReference type="ARBA" id="ARBA00049348"/>
    </source>
</evidence>
<sequence>KPAMQCAQWLKSYFHKHTTITYPPVCLSISKKGSFTEKVWKTLPEKVQFGECISYGKLAELCGNQNASRAVGAAMKTNPIMILMPCHRVIQSSGELGNYHGGTRNSVKVWLLKHEGAIE</sequence>
<dbReference type="InterPro" id="IPR036388">
    <property type="entry name" value="WH-like_DNA-bd_sf"/>
</dbReference>
<evidence type="ECO:0000256" key="10">
    <source>
        <dbReference type="ARBA" id="ARBA00030795"/>
    </source>
</evidence>
<dbReference type="SUPFAM" id="SSF46767">
    <property type="entry name" value="Methylated DNA-protein cysteine methyltransferase, C-terminal domain"/>
    <property type="match status" value="1"/>
</dbReference>
<evidence type="ECO:0000256" key="8">
    <source>
        <dbReference type="ARBA" id="ARBA00022763"/>
    </source>
</evidence>
<dbReference type="InterPro" id="IPR036217">
    <property type="entry name" value="MethylDNA_cys_MeTrfase_DNAb"/>
</dbReference>
<dbReference type="PANTHER" id="PTHR46460">
    <property type="entry name" value="METHYLATED-DNA--PROTEIN-CYSTEINE METHYLTRANSFERASE"/>
    <property type="match status" value="1"/>
</dbReference>
<feature type="domain" description="Methylated-DNA-[protein]-cysteine S-methyltransferase DNA binding" evidence="13">
    <location>
        <begin position="35"/>
        <end position="117"/>
    </location>
</feature>
<comment type="catalytic activity">
    <reaction evidence="12">
        <text>a 6-O-methyl-2'-deoxyguanosine in DNA + L-cysteinyl-[protein] = S-methyl-L-cysteinyl-[protein] + a 2'-deoxyguanosine in DNA</text>
        <dbReference type="Rhea" id="RHEA:24000"/>
        <dbReference type="Rhea" id="RHEA-COMP:10131"/>
        <dbReference type="Rhea" id="RHEA-COMP:10132"/>
        <dbReference type="Rhea" id="RHEA-COMP:11367"/>
        <dbReference type="Rhea" id="RHEA-COMP:11368"/>
        <dbReference type="ChEBI" id="CHEBI:29950"/>
        <dbReference type="ChEBI" id="CHEBI:82612"/>
        <dbReference type="ChEBI" id="CHEBI:85445"/>
        <dbReference type="ChEBI" id="CHEBI:85448"/>
        <dbReference type="EC" id="2.1.1.63"/>
    </reaction>
</comment>
<evidence type="ECO:0000256" key="9">
    <source>
        <dbReference type="ARBA" id="ARBA00023204"/>
    </source>
</evidence>
<dbReference type="OMA" id="EPLAQCA"/>
<evidence type="ECO:0000256" key="2">
    <source>
        <dbReference type="ARBA" id="ARBA00003317"/>
    </source>
</evidence>
<dbReference type="EC" id="2.1.1.63" evidence="4"/>
<dbReference type="InterPro" id="IPR001497">
    <property type="entry name" value="MethylDNA_cys_MeTrfase_AS"/>
</dbReference>
<dbReference type="AlphaFoldDB" id="V4AP46"/>
<dbReference type="GeneID" id="20231469"/>